<evidence type="ECO:0000313" key="3">
    <source>
        <dbReference type="EMBL" id="KAL1899884.1"/>
    </source>
</evidence>
<name>A0ABR3ZK11_9PEZI</name>
<feature type="transmembrane region" description="Helical" evidence="2">
    <location>
        <begin position="208"/>
        <end position="233"/>
    </location>
</feature>
<protein>
    <recommendedName>
        <fullName evidence="5">Integral membrane protein</fullName>
    </recommendedName>
</protein>
<evidence type="ECO:0008006" key="5">
    <source>
        <dbReference type="Google" id="ProtNLM"/>
    </source>
</evidence>
<dbReference type="Proteomes" id="UP001583186">
    <property type="component" value="Unassembled WGS sequence"/>
</dbReference>
<feature type="region of interest" description="Disordered" evidence="1">
    <location>
        <begin position="355"/>
        <end position="383"/>
    </location>
</feature>
<dbReference type="InterPro" id="IPR052413">
    <property type="entry name" value="SUR7_domain"/>
</dbReference>
<comment type="caution">
    <text evidence="3">The sequence shown here is derived from an EMBL/GenBank/DDBJ whole genome shotgun (WGS) entry which is preliminary data.</text>
</comment>
<keyword evidence="2" id="KW-0472">Membrane</keyword>
<reference evidence="3 4" key="1">
    <citation type="journal article" date="2024" name="IMA Fungus">
        <title>IMA Genome - F19 : A genome assembly and annotation guide to empower mycologists, including annotated draft genome sequences of Ceratocystis pirilliformis, Diaporthe australafricana, Fusarium ophioides, Paecilomyces lecythidis, and Sporothrix stenoceras.</title>
        <authorList>
            <person name="Aylward J."/>
            <person name="Wilson A.M."/>
            <person name="Visagie C.M."/>
            <person name="Spraker J."/>
            <person name="Barnes I."/>
            <person name="Buitendag C."/>
            <person name="Ceriani C."/>
            <person name="Del Mar Angel L."/>
            <person name="du Plessis D."/>
            <person name="Fuchs T."/>
            <person name="Gasser K."/>
            <person name="Kramer D."/>
            <person name="Li W."/>
            <person name="Munsamy K."/>
            <person name="Piso A."/>
            <person name="Price J.L."/>
            <person name="Sonnekus B."/>
            <person name="Thomas C."/>
            <person name="van der Nest A."/>
            <person name="van Dijk A."/>
            <person name="van Heerden A."/>
            <person name="van Vuuren N."/>
            <person name="Yilmaz N."/>
            <person name="Duong T.A."/>
            <person name="van der Merwe N.A."/>
            <person name="Wingfield M.J."/>
            <person name="Wingfield B.D."/>
        </authorList>
    </citation>
    <scope>NUCLEOTIDE SEQUENCE [LARGE SCALE GENOMIC DNA]</scope>
    <source>
        <strain evidence="3 4">CMW 5346</strain>
    </source>
</reference>
<accession>A0ABR3ZK11</accession>
<organism evidence="3 4">
    <name type="scientific">Sporothrix stenoceras</name>
    <dbReference type="NCBI Taxonomy" id="5173"/>
    <lineage>
        <taxon>Eukaryota</taxon>
        <taxon>Fungi</taxon>
        <taxon>Dikarya</taxon>
        <taxon>Ascomycota</taxon>
        <taxon>Pezizomycotina</taxon>
        <taxon>Sordariomycetes</taxon>
        <taxon>Sordariomycetidae</taxon>
        <taxon>Ophiostomatales</taxon>
        <taxon>Ophiostomataceae</taxon>
        <taxon>Sporothrix</taxon>
    </lineage>
</organism>
<dbReference type="EMBL" id="JAWCUI010000011">
    <property type="protein sequence ID" value="KAL1899884.1"/>
    <property type="molecule type" value="Genomic_DNA"/>
</dbReference>
<evidence type="ECO:0000256" key="1">
    <source>
        <dbReference type="SAM" id="MobiDB-lite"/>
    </source>
</evidence>
<dbReference type="PANTHER" id="PTHR28019:SF2">
    <property type="entry name" value="CELL MEMBRANE PROTEIN YLR413W-RELATED"/>
    <property type="match status" value="1"/>
</dbReference>
<keyword evidence="2" id="KW-1133">Transmembrane helix</keyword>
<keyword evidence="2" id="KW-0812">Transmembrane</keyword>
<proteinExistence type="predicted"/>
<evidence type="ECO:0000256" key="2">
    <source>
        <dbReference type="SAM" id="Phobius"/>
    </source>
</evidence>
<dbReference type="Pfam" id="PF06687">
    <property type="entry name" value="SUR7"/>
    <property type="match status" value="1"/>
</dbReference>
<keyword evidence="4" id="KW-1185">Reference proteome</keyword>
<feature type="transmembrane region" description="Helical" evidence="2">
    <location>
        <begin position="181"/>
        <end position="201"/>
    </location>
</feature>
<dbReference type="PANTHER" id="PTHR28019">
    <property type="entry name" value="CELL MEMBRANE PROTEIN YLR413W-RELATED"/>
    <property type="match status" value="1"/>
</dbReference>
<sequence>MFTPWVGSSSGARAWNAADKTEAATPTKSEIWIATRLRRYLIGISSALYLIAAILLIVAQTGSTNTSKTSTGIFLFRFDLSNLFDDSIEPGTNSTDVAWSHALTQSLGLRNYYQSGLWGYCEGDSTSSFSSCSRPQAFYWFNPVGIIFSELLNTSTVPLPIRVQTVLSIIRYVSQVMFGTYLIGTIVSGLLIFLSPLVLLSRWWSVPIGILAATTALSLFIGSALTTAVALAYRLAGSAVNQLNISVDLGTSMLALVWTASILTFISLVLHAILGICGPSVRDLRTGRKAYIRLPPLDLMTLPAEECTDPGKSPGAAPSIKERLQGKGGAVAAALKPWFSPLAMHPLVTRDKVVPASPPPVMIPMTEQRQRPDGYPNTNEPQV</sequence>
<feature type="transmembrane region" description="Helical" evidence="2">
    <location>
        <begin position="253"/>
        <end position="278"/>
    </location>
</feature>
<evidence type="ECO:0000313" key="4">
    <source>
        <dbReference type="Proteomes" id="UP001583186"/>
    </source>
</evidence>
<dbReference type="InterPro" id="IPR009571">
    <property type="entry name" value="SUR7/Rim9-like_fungi"/>
</dbReference>
<gene>
    <name evidence="3" type="ORF">Sste5346_002750</name>
</gene>
<feature type="transmembrane region" description="Helical" evidence="2">
    <location>
        <begin position="40"/>
        <end position="59"/>
    </location>
</feature>